<feature type="domain" description="Peptidase S74" evidence="1">
    <location>
        <begin position="689"/>
        <end position="850"/>
    </location>
</feature>
<comment type="caution">
    <text evidence="2">The sequence shown here is derived from an EMBL/GenBank/DDBJ whole genome shotgun (WGS) entry which is preliminary data.</text>
</comment>
<reference evidence="2" key="1">
    <citation type="submission" date="2023-07" db="EMBL/GenBank/DDBJ databases">
        <title>High risk of intestinal colonization with ESBL-producing Escherichia coli among soldiers of military contingents in specific geographic regions.</title>
        <authorList>
            <person name="Literacka E."/>
        </authorList>
    </citation>
    <scope>NUCLEOTIDE SEQUENCE</scope>
    <source>
        <strain evidence="2">66</strain>
    </source>
</reference>
<dbReference type="InterPro" id="IPR036388">
    <property type="entry name" value="WH-like_DNA-bd_sf"/>
</dbReference>
<dbReference type="RefSeq" id="WP_302311670.1">
    <property type="nucleotide sequence ID" value="NZ_JAUKXU010000036.1"/>
</dbReference>
<evidence type="ECO:0000313" key="2">
    <source>
        <dbReference type="EMBL" id="MDO2577355.1"/>
    </source>
</evidence>
<dbReference type="Pfam" id="PF09008">
    <property type="entry name" value="Head_binding"/>
    <property type="match status" value="1"/>
</dbReference>
<dbReference type="SUPFAM" id="SSF51327">
    <property type="entry name" value="Head-binding domain of phage P22 tailspike protein"/>
    <property type="match status" value="1"/>
</dbReference>
<dbReference type="Gene3D" id="2.170.14.10">
    <property type="entry name" value="Phage P22 tailspike-like, N-terminal domain"/>
    <property type="match status" value="1"/>
</dbReference>
<dbReference type="Gene3D" id="3.30.750.60">
    <property type="entry name" value="Endosialidase, N-terminal extension domain"/>
    <property type="match status" value="1"/>
</dbReference>
<dbReference type="Proteomes" id="UP001173661">
    <property type="component" value="Unassembled WGS sequence"/>
</dbReference>
<evidence type="ECO:0000259" key="1">
    <source>
        <dbReference type="PROSITE" id="PS51688"/>
    </source>
</evidence>
<dbReference type="EMBL" id="JAUKXU010000036">
    <property type="protein sequence ID" value="MDO2577355.1"/>
    <property type="molecule type" value="Genomic_DNA"/>
</dbReference>
<name>A0AAW7V3F7_ECOLX</name>
<dbReference type="InterPro" id="IPR036730">
    <property type="entry name" value="P22_tailspike_N_sf"/>
</dbReference>
<proteinExistence type="predicted"/>
<sequence length="861" mass="96769">MPDITPNVVIGMPSQLFTMASSFKTVANGKIYIGKIDTDPVNPENQIPVYLEREDGTYVQVPQPIVINAAGYPVYNGQISKFVTVQGHSMAVYDAYGTQQFYFPNVLKYDPDQLRQQLEDPEGAKKYHELQMSRWRDDADPRGWGAKGDGITDDTLSFQELEKQITGRIVDLRGNTYITDQVFDGNKYINGYFRTENRLLPDADFTEKRIQTIKKGMYTGFRPSTPNHVKSGLRLATIKNTVIQGAVLDYYDSVLYCLVNVSGSVSSGDEVNKVVAYNWFGNEELTPLWETKGSRELGHQCLGLTIGRVGFRNTRGQLQIWGLAGTAKGEDRAKYITRFTPTDGGEIEPEFFLIWEDGYENQVNVLCTDPMSRWLITTAKRYVGPGESPSTPDQIRYYVKVFDTSKFINPQAYNYDYRNEATFEFEIADFVRDMQTVACDGTAIYFCQAGSAYSSTRKYLHQYTLDGVYLGVQQIQAGAGRAYEIADPNDTGTPDVSNLTYEPEAMFFRMIAGGYDLVMGNTNGIPDGDSGRETTFYTLMPQQVMHVKTTSRNQPGIIIDSTHDIVTNSGLLSLGKIMPGGEVIEQANLDDKGFTVSRATTQAARYDAKNTLRNVTFHVGEKGDTGIYDFTNAQWIFKSPLSTSSYSYIGQSAEVNGYISANKDNTSSCGTSSKRWTQVYATNGAINTSDQTLKTKPLTVEQLSEIMEVDQDAILDAWGDVNIIVYQWLSDIKAKGSDTARWHFGAIAQQVRDAFLAKGIDGTRFGLLCHDKWDDEYQPVMAQRKVSFIAKSPEGEDIVREYFEEYDTGDTELVVHAGERWGLRPDECLWLEAAFQRRRCERIESRLTELELIIKKAKEIE</sequence>
<protein>
    <submittedName>
        <fullName evidence="2">Phage tailspike protein</fullName>
    </submittedName>
</protein>
<dbReference type="Pfam" id="PF13884">
    <property type="entry name" value="Peptidase_S74"/>
    <property type="match status" value="1"/>
</dbReference>
<accession>A0AAW7V3F7</accession>
<evidence type="ECO:0000313" key="3">
    <source>
        <dbReference type="Proteomes" id="UP001173661"/>
    </source>
</evidence>
<organism evidence="2 3">
    <name type="scientific">Escherichia coli</name>
    <dbReference type="NCBI Taxonomy" id="562"/>
    <lineage>
        <taxon>Bacteria</taxon>
        <taxon>Pseudomonadati</taxon>
        <taxon>Pseudomonadota</taxon>
        <taxon>Gammaproteobacteria</taxon>
        <taxon>Enterobacterales</taxon>
        <taxon>Enterobacteriaceae</taxon>
        <taxon>Escherichia</taxon>
    </lineage>
</organism>
<dbReference type="SUPFAM" id="SSF51126">
    <property type="entry name" value="Pectin lyase-like"/>
    <property type="match status" value="1"/>
</dbReference>
<dbReference type="AlphaFoldDB" id="A0AAW7V3F7"/>
<dbReference type="InterPro" id="IPR011050">
    <property type="entry name" value="Pectin_lyase_fold/virulence"/>
</dbReference>
<dbReference type="CDD" id="cd10144">
    <property type="entry name" value="Peptidase_S74_CIMCD"/>
    <property type="match status" value="1"/>
</dbReference>
<dbReference type="PROSITE" id="PS51688">
    <property type="entry name" value="ICA"/>
    <property type="match status" value="1"/>
</dbReference>
<dbReference type="Gene3D" id="1.10.10.10">
    <property type="entry name" value="Winged helix-like DNA-binding domain superfamily/Winged helix DNA-binding domain"/>
    <property type="match status" value="1"/>
</dbReference>
<gene>
    <name evidence="2" type="ORF">Q2V20_25085</name>
</gene>
<dbReference type="InterPro" id="IPR030392">
    <property type="entry name" value="S74_ICA"/>
</dbReference>
<dbReference type="InterPro" id="IPR009093">
    <property type="entry name" value="P22_tailspike_N"/>
</dbReference>